<reference evidence="6" key="1">
    <citation type="submission" date="2015-09" db="EMBL/GenBank/DDBJ databases">
        <title>Complete sequence of Algoriphagus sp. M8-2.</title>
        <authorList>
            <person name="Shintani M."/>
        </authorList>
    </citation>
    <scope>NUCLEOTIDE SEQUENCE [LARGE SCALE GENOMIC DNA]</scope>
    <source>
        <strain evidence="6">M8-2</strain>
    </source>
</reference>
<dbReference type="GO" id="GO:0000160">
    <property type="term" value="P:phosphorelay signal transduction system"/>
    <property type="evidence" value="ECO:0007669"/>
    <property type="project" value="UniProtKB-KW"/>
</dbReference>
<dbReference type="SMART" id="SM00448">
    <property type="entry name" value="REC"/>
    <property type="match status" value="1"/>
</dbReference>
<reference evidence="5 6" key="2">
    <citation type="journal article" date="2016" name="Genome Announc.">
        <title>Complete Genome Sequence of Algoriphagus sp. Strain M8-2, Isolated from a Brackish Lake.</title>
        <authorList>
            <person name="Muraguchi Y."/>
            <person name="Kushimoto K."/>
            <person name="Ohtsubo Y."/>
            <person name="Suzuki T."/>
            <person name="Dohra H."/>
            <person name="Kimbara K."/>
            <person name="Shintani M."/>
        </authorList>
    </citation>
    <scope>NUCLEOTIDE SEQUENCE [LARGE SCALE GENOMIC DNA]</scope>
    <source>
        <strain evidence="5 6">M8-2</strain>
    </source>
</reference>
<evidence type="ECO:0000256" key="2">
    <source>
        <dbReference type="ARBA" id="ARBA00023012"/>
    </source>
</evidence>
<dbReference type="OrthoDB" id="1524091at2"/>
<dbReference type="EMBL" id="CP012836">
    <property type="protein sequence ID" value="AMQ57632.1"/>
    <property type="molecule type" value="Genomic_DNA"/>
</dbReference>
<feature type="modified residue" description="4-aspartylphosphate" evidence="3">
    <location>
        <position position="54"/>
    </location>
</feature>
<dbReference type="KEGG" id="alm:AO498_14365"/>
<evidence type="ECO:0000256" key="3">
    <source>
        <dbReference type="PROSITE-ProRule" id="PRU00169"/>
    </source>
</evidence>
<name>A0A142ER77_9BACT</name>
<proteinExistence type="predicted"/>
<feature type="domain" description="Response regulatory" evidence="4">
    <location>
        <begin position="3"/>
        <end position="118"/>
    </location>
</feature>
<dbReference type="PROSITE" id="PS50110">
    <property type="entry name" value="RESPONSE_REGULATORY"/>
    <property type="match status" value="1"/>
</dbReference>
<dbReference type="InterPro" id="IPR011006">
    <property type="entry name" value="CheY-like_superfamily"/>
</dbReference>
<organism evidence="5 6">
    <name type="scientific">Algoriphagus sanaruensis</name>
    <dbReference type="NCBI Taxonomy" id="1727163"/>
    <lineage>
        <taxon>Bacteria</taxon>
        <taxon>Pseudomonadati</taxon>
        <taxon>Bacteroidota</taxon>
        <taxon>Cytophagia</taxon>
        <taxon>Cytophagales</taxon>
        <taxon>Cyclobacteriaceae</taxon>
        <taxon>Algoriphagus</taxon>
    </lineage>
</organism>
<dbReference type="InterPro" id="IPR050595">
    <property type="entry name" value="Bact_response_regulator"/>
</dbReference>
<dbReference type="Pfam" id="PF00072">
    <property type="entry name" value="Response_reg"/>
    <property type="match status" value="1"/>
</dbReference>
<gene>
    <name evidence="5" type="ORF">AO498_14365</name>
</gene>
<dbReference type="RefSeq" id="WP_067549146.1">
    <property type="nucleotide sequence ID" value="NZ_CP012836.1"/>
</dbReference>
<accession>A0A142ER77</accession>
<evidence type="ECO:0000313" key="6">
    <source>
        <dbReference type="Proteomes" id="UP000073816"/>
    </source>
</evidence>
<dbReference type="SUPFAM" id="SSF52172">
    <property type="entry name" value="CheY-like"/>
    <property type="match status" value="1"/>
</dbReference>
<dbReference type="STRING" id="1727163.AO498_14365"/>
<protein>
    <recommendedName>
        <fullName evidence="4">Response regulatory domain-containing protein</fullName>
    </recommendedName>
</protein>
<dbReference type="InterPro" id="IPR001789">
    <property type="entry name" value="Sig_transdc_resp-reg_receiver"/>
</dbReference>
<dbReference type="AlphaFoldDB" id="A0A142ER77"/>
<keyword evidence="6" id="KW-1185">Reference proteome</keyword>
<evidence type="ECO:0000259" key="4">
    <source>
        <dbReference type="PROSITE" id="PS50110"/>
    </source>
</evidence>
<dbReference type="PATRIC" id="fig|1727163.4.peg.3018"/>
<dbReference type="Gene3D" id="3.40.50.2300">
    <property type="match status" value="1"/>
</dbReference>
<dbReference type="PANTHER" id="PTHR44591:SF14">
    <property type="entry name" value="PROTEIN PILG"/>
    <property type="match status" value="1"/>
</dbReference>
<evidence type="ECO:0000256" key="1">
    <source>
        <dbReference type="ARBA" id="ARBA00022553"/>
    </source>
</evidence>
<keyword evidence="2" id="KW-0902">Two-component regulatory system</keyword>
<sequence>MKRILVVDDDKVQHILFRKKAERISKDFEVLFFDAAEECLTYLKDHTADVLFSDVNLGDMDGWELIGELAKIDFKGKVFLLTGSVAPSDRRKAKSEGLISGFFEKPISDSDLREILEA</sequence>
<dbReference type="Proteomes" id="UP000073816">
    <property type="component" value="Chromosome"/>
</dbReference>
<keyword evidence="1 3" id="KW-0597">Phosphoprotein</keyword>
<dbReference type="PANTHER" id="PTHR44591">
    <property type="entry name" value="STRESS RESPONSE REGULATOR PROTEIN 1"/>
    <property type="match status" value="1"/>
</dbReference>
<evidence type="ECO:0000313" key="5">
    <source>
        <dbReference type="EMBL" id="AMQ57632.1"/>
    </source>
</evidence>